<dbReference type="AlphaFoldDB" id="A0AA38SYL2"/>
<protein>
    <recommendedName>
        <fullName evidence="10">Cytochrome P450</fullName>
    </recommendedName>
</protein>
<dbReference type="Gene3D" id="1.10.630.10">
    <property type="entry name" value="Cytochrome P450"/>
    <property type="match status" value="1"/>
</dbReference>
<dbReference type="InterPro" id="IPR002401">
    <property type="entry name" value="Cyt_P450_E_grp-I"/>
</dbReference>
<dbReference type="InterPro" id="IPR050193">
    <property type="entry name" value="Cytochrome_P450_71"/>
</dbReference>
<feature type="transmembrane region" description="Helical" evidence="7">
    <location>
        <begin position="17"/>
        <end position="37"/>
    </location>
</feature>
<comment type="similarity">
    <text evidence="2">Belongs to the cytochrome P450 family.</text>
</comment>
<gene>
    <name evidence="8" type="ORF">OSB04_027324</name>
</gene>
<evidence type="ECO:0000313" key="9">
    <source>
        <dbReference type="Proteomes" id="UP001172457"/>
    </source>
</evidence>
<evidence type="ECO:0000256" key="5">
    <source>
        <dbReference type="ARBA" id="ARBA00023002"/>
    </source>
</evidence>
<evidence type="ECO:0000313" key="8">
    <source>
        <dbReference type="EMBL" id="KAJ9540818.1"/>
    </source>
</evidence>
<dbReference type="GO" id="GO:0004497">
    <property type="term" value="F:monooxygenase activity"/>
    <property type="evidence" value="ECO:0007669"/>
    <property type="project" value="InterPro"/>
</dbReference>
<reference evidence="8" key="1">
    <citation type="submission" date="2023-03" db="EMBL/GenBank/DDBJ databases">
        <title>Chromosome-scale reference genome and RAD-based genetic map of yellow starthistle (Centaurea solstitialis) reveal putative structural variation and QTLs associated with invader traits.</title>
        <authorList>
            <person name="Reatini B."/>
            <person name="Cang F.A."/>
            <person name="Jiang Q."/>
            <person name="Mckibben M.T.W."/>
            <person name="Barker M.S."/>
            <person name="Rieseberg L.H."/>
            <person name="Dlugosch K.M."/>
        </authorList>
    </citation>
    <scope>NUCLEOTIDE SEQUENCE</scope>
    <source>
        <strain evidence="8">CAN-66</strain>
        <tissue evidence="8">Leaf</tissue>
    </source>
</reference>
<evidence type="ECO:0000256" key="7">
    <source>
        <dbReference type="SAM" id="Phobius"/>
    </source>
</evidence>
<dbReference type="GO" id="GO:0016020">
    <property type="term" value="C:membrane"/>
    <property type="evidence" value="ECO:0007669"/>
    <property type="project" value="UniProtKB-SubCell"/>
</dbReference>
<dbReference type="InterPro" id="IPR001128">
    <property type="entry name" value="Cyt_P450"/>
</dbReference>
<keyword evidence="5" id="KW-0560">Oxidoreductase</keyword>
<keyword evidence="4 7" id="KW-1133">Transmembrane helix</keyword>
<dbReference type="PANTHER" id="PTHR47956">
    <property type="entry name" value="CYTOCHROME P450 71B11-RELATED"/>
    <property type="match status" value="1"/>
</dbReference>
<keyword evidence="9" id="KW-1185">Reference proteome</keyword>
<name>A0AA38SYL2_9ASTR</name>
<evidence type="ECO:0008006" key="10">
    <source>
        <dbReference type="Google" id="ProtNLM"/>
    </source>
</evidence>
<dbReference type="PANTHER" id="PTHR47956:SF28">
    <property type="entry name" value="EUPATOLIDE SYNTHASE"/>
    <property type="match status" value="1"/>
</dbReference>
<sequence>MVAWATIAHPMHRPLDVLVGGIDTTFVTMVWAMLEIVRSPRVMQKLQTEIRRHVGRNPEIDASNISKMTYFKMVIKDSIRLHPSAPLLFPRNCSSHCQIGRAAPKNLGALGGKVKICPTVDFLS</sequence>
<dbReference type="Proteomes" id="UP001172457">
    <property type="component" value="Chromosome 7"/>
</dbReference>
<dbReference type="EMBL" id="JARYMX010000007">
    <property type="protein sequence ID" value="KAJ9540818.1"/>
    <property type="molecule type" value="Genomic_DNA"/>
</dbReference>
<evidence type="ECO:0000256" key="2">
    <source>
        <dbReference type="ARBA" id="ARBA00010617"/>
    </source>
</evidence>
<evidence type="ECO:0000256" key="1">
    <source>
        <dbReference type="ARBA" id="ARBA00004167"/>
    </source>
</evidence>
<dbReference type="InterPro" id="IPR036396">
    <property type="entry name" value="Cyt_P450_sf"/>
</dbReference>
<dbReference type="Pfam" id="PF00067">
    <property type="entry name" value="p450"/>
    <property type="match status" value="1"/>
</dbReference>
<comment type="caution">
    <text evidence="8">The sequence shown here is derived from an EMBL/GenBank/DDBJ whole genome shotgun (WGS) entry which is preliminary data.</text>
</comment>
<comment type="subcellular location">
    <subcellularLocation>
        <location evidence="1">Membrane</location>
        <topology evidence="1">Single-pass membrane protein</topology>
    </subcellularLocation>
</comment>
<organism evidence="8 9">
    <name type="scientific">Centaurea solstitialis</name>
    <name type="common">yellow star-thistle</name>
    <dbReference type="NCBI Taxonomy" id="347529"/>
    <lineage>
        <taxon>Eukaryota</taxon>
        <taxon>Viridiplantae</taxon>
        <taxon>Streptophyta</taxon>
        <taxon>Embryophyta</taxon>
        <taxon>Tracheophyta</taxon>
        <taxon>Spermatophyta</taxon>
        <taxon>Magnoliopsida</taxon>
        <taxon>eudicotyledons</taxon>
        <taxon>Gunneridae</taxon>
        <taxon>Pentapetalae</taxon>
        <taxon>asterids</taxon>
        <taxon>campanulids</taxon>
        <taxon>Asterales</taxon>
        <taxon>Asteraceae</taxon>
        <taxon>Carduoideae</taxon>
        <taxon>Cardueae</taxon>
        <taxon>Centaureinae</taxon>
        <taxon>Centaurea</taxon>
    </lineage>
</organism>
<evidence type="ECO:0000256" key="6">
    <source>
        <dbReference type="ARBA" id="ARBA00023136"/>
    </source>
</evidence>
<keyword evidence="6 7" id="KW-0472">Membrane</keyword>
<accession>A0AA38SYL2</accession>
<evidence type="ECO:0000256" key="3">
    <source>
        <dbReference type="ARBA" id="ARBA00022692"/>
    </source>
</evidence>
<dbReference type="PRINTS" id="PR00463">
    <property type="entry name" value="EP450I"/>
</dbReference>
<keyword evidence="3 7" id="KW-0812">Transmembrane</keyword>
<evidence type="ECO:0000256" key="4">
    <source>
        <dbReference type="ARBA" id="ARBA00022989"/>
    </source>
</evidence>
<dbReference type="GO" id="GO:0005506">
    <property type="term" value="F:iron ion binding"/>
    <property type="evidence" value="ECO:0007669"/>
    <property type="project" value="InterPro"/>
</dbReference>
<dbReference type="GO" id="GO:0016705">
    <property type="term" value="F:oxidoreductase activity, acting on paired donors, with incorporation or reduction of molecular oxygen"/>
    <property type="evidence" value="ECO:0007669"/>
    <property type="project" value="InterPro"/>
</dbReference>
<dbReference type="GO" id="GO:0020037">
    <property type="term" value="F:heme binding"/>
    <property type="evidence" value="ECO:0007669"/>
    <property type="project" value="InterPro"/>
</dbReference>
<proteinExistence type="inferred from homology"/>
<dbReference type="SUPFAM" id="SSF48264">
    <property type="entry name" value="Cytochrome P450"/>
    <property type="match status" value="1"/>
</dbReference>